<gene>
    <name evidence="1" type="ORF">L0665_09530</name>
</gene>
<dbReference type="Proteomes" id="UP001143747">
    <property type="component" value="Unassembled WGS sequence"/>
</dbReference>
<name>A0A9Q4PXN9_9EURY</name>
<sequence>MNNFGKKVSFIWSVADLLRGPYRPNQYRDGMLSVPSIPERKFIASYPECGSTCFDALFERVKTSIATLREYRVALISAVVAGNIGVRGEVEA</sequence>
<dbReference type="EMBL" id="JAKELO010000002">
    <property type="protein sequence ID" value="MDE4908846.1"/>
    <property type="molecule type" value="Genomic_DNA"/>
</dbReference>
<accession>A0A9Q4PXN9</accession>
<proteinExistence type="predicted"/>
<dbReference type="AlphaFoldDB" id="A0A9Q4PXN9"/>
<protein>
    <submittedName>
        <fullName evidence="1">Uncharacterized protein</fullName>
    </submittedName>
</protein>
<comment type="caution">
    <text evidence="1">The sequence shown here is derived from an EMBL/GenBank/DDBJ whole genome shotgun (WGS) entry which is preliminary data.</text>
</comment>
<keyword evidence="2" id="KW-1185">Reference proteome</keyword>
<organism evidence="1 2">
    <name type="scientific">Methanogenium marinum</name>
    <dbReference type="NCBI Taxonomy" id="348610"/>
    <lineage>
        <taxon>Archaea</taxon>
        <taxon>Methanobacteriati</taxon>
        <taxon>Methanobacteriota</taxon>
        <taxon>Stenosarchaea group</taxon>
        <taxon>Methanomicrobia</taxon>
        <taxon>Methanomicrobiales</taxon>
        <taxon>Methanomicrobiaceae</taxon>
        <taxon>Methanogenium</taxon>
    </lineage>
</organism>
<evidence type="ECO:0000313" key="2">
    <source>
        <dbReference type="Proteomes" id="UP001143747"/>
    </source>
</evidence>
<dbReference type="RefSeq" id="WP_274925456.1">
    <property type="nucleotide sequence ID" value="NZ_JAKELO010000002.1"/>
</dbReference>
<reference evidence="1" key="1">
    <citation type="submission" date="2022-01" db="EMBL/GenBank/DDBJ databases">
        <title>Draft genome of Methanogenium marinum DSM 15558.</title>
        <authorList>
            <person name="Chen S.-C."/>
            <person name="You Y.-T."/>
        </authorList>
    </citation>
    <scope>NUCLEOTIDE SEQUENCE</scope>
    <source>
        <strain evidence="1">DSM 15558</strain>
    </source>
</reference>
<evidence type="ECO:0000313" key="1">
    <source>
        <dbReference type="EMBL" id="MDE4908846.1"/>
    </source>
</evidence>